<proteinExistence type="predicted"/>
<keyword evidence="2" id="KW-1185">Reference proteome</keyword>
<sequence>MNISQLKALQQFYADALAKHATLRAPSKFQLDLQAILFGHHHRVTEILAKLL</sequence>
<name>A0ABY6VBE9_9ENTR</name>
<comment type="caution">
    <text evidence="1">The sequence shown here is derived from an EMBL/GenBank/DDBJ whole genome shotgun (WGS) entry which is preliminary data.</text>
</comment>
<reference evidence="1 2" key="1">
    <citation type="submission" date="2019-07" db="EMBL/GenBank/DDBJ databases">
        <authorList>
            <person name="Brisse S."/>
            <person name="Rodrigues C."/>
            <person name="Thorpe H."/>
        </authorList>
    </citation>
    <scope>NUCLEOTIDE SEQUENCE [LARGE SCALE GENOMIC DNA]</scope>
    <source>
        <strain evidence="1">SB6411</strain>
    </source>
</reference>
<evidence type="ECO:0000313" key="1">
    <source>
        <dbReference type="EMBL" id="VUS42626.1"/>
    </source>
</evidence>
<gene>
    <name evidence="1" type="ORF">SB6411_05621</name>
</gene>
<dbReference type="EMBL" id="CABGGS010000009">
    <property type="protein sequence ID" value="VUS42626.1"/>
    <property type="molecule type" value="Genomic_DNA"/>
</dbReference>
<accession>A0ABY6VBE9</accession>
<protein>
    <submittedName>
        <fullName evidence="1">Uncharacterized protein</fullName>
    </submittedName>
</protein>
<evidence type="ECO:0000313" key="2">
    <source>
        <dbReference type="Proteomes" id="UP000317652"/>
    </source>
</evidence>
<organism evidence="1 2">
    <name type="scientific">Klebsiella spallanzanii</name>
    <dbReference type="NCBI Taxonomy" id="2587528"/>
    <lineage>
        <taxon>Bacteria</taxon>
        <taxon>Pseudomonadati</taxon>
        <taxon>Pseudomonadota</taxon>
        <taxon>Gammaproteobacteria</taxon>
        <taxon>Enterobacterales</taxon>
        <taxon>Enterobacteriaceae</taxon>
        <taxon>Klebsiella/Raoultella group</taxon>
        <taxon>Klebsiella</taxon>
    </lineage>
</organism>
<dbReference type="Proteomes" id="UP000317652">
    <property type="component" value="Unassembled WGS sequence"/>
</dbReference>